<evidence type="ECO:0000313" key="15">
    <source>
        <dbReference type="Proteomes" id="UP000613401"/>
    </source>
</evidence>
<feature type="region of interest" description="Disordered" evidence="11">
    <location>
        <begin position="1292"/>
        <end position="1316"/>
    </location>
</feature>
<evidence type="ECO:0000256" key="2">
    <source>
        <dbReference type="ARBA" id="ARBA00012513"/>
    </source>
</evidence>
<feature type="compositionally biased region" description="Polar residues" evidence="11">
    <location>
        <begin position="608"/>
        <end position="617"/>
    </location>
</feature>
<evidence type="ECO:0000256" key="3">
    <source>
        <dbReference type="ARBA" id="ARBA00022527"/>
    </source>
</evidence>
<dbReference type="GeneID" id="69022785"/>
<reference evidence="14" key="1">
    <citation type="journal article" date="2020" name="Phytopathology">
        <title>Genome sequence and comparative analysis of Colletotrichum gloeosporioides isolated from Liriodendron leaves.</title>
        <authorList>
            <person name="Fu F.F."/>
            <person name="Hao Z."/>
            <person name="Wang P."/>
            <person name="Lu Y."/>
            <person name="Xue L.J."/>
            <person name="Wei G."/>
            <person name="Tian Y."/>
            <person name="Baishi H."/>
            <person name="Xu H."/>
            <person name="Shi J."/>
            <person name="Cheng T."/>
            <person name="Wang G."/>
            <person name="Yi Y."/>
            <person name="Chen J."/>
        </authorList>
    </citation>
    <scope>NUCLEOTIDE SEQUENCE</scope>
    <source>
        <strain evidence="14">Lc1</strain>
    </source>
</reference>
<evidence type="ECO:0000259" key="13">
    <source>
        <dbReference type="PROSITE" id="PS51925"/>
    </source>
</evidence>
<comment type="similarity">
    <text evidence="1">Belongs to the protein kinase superfamily. AGC Ser/Thr protein kinase family. PDPK1 subfamily.</text>
</comment>
<dbReference type="Proteomes" id="UP000613401">
    <property type="component" value="Unassembled WGS sequence"/>
</dbReference>
<sequence length="1335" mass="147243">MNGDLSLSRALGGLRIANPDDSSPNNLSDGGALSPTEDQPDAHLAPSTARHGTQQEPIASHASTPISDSLLLPVSHIQPPEQLGAAPDAMPAHAESHRTSPSAAMRAEVYRQPISSYPDPEQAQGSQASAPPTGRPISGMYAHPPTASEDGRLLQHQTASQNERARSSVYGLLARQDSGNGPGYPSSIPTREPSHRSANPRQSQLPPGSGPLPPRRSSKGMGGGYVSATTASQPPRDPYGPDMPLPTSSEEWKDRGAAVGVRRETDANGKTVIRHVKKGVRDFSFGRVLGEGSYSTVYLATDRQTLKEYAIKVLEKKHIIKEKKIKYVNIEKNTLNRLTEHPGIVRLYYTFQDEASLYYVLDLCNGGELLGVLKKTGTFDVECTRFYGAQILDAIDYMHSRGVIHRDLKPENVLLDDHMHVKITDFGTAKLLKDPRESQIAGEGARGLPESSRGDIEDDGRAASFVGTAEYVSPELLTSKNACKASDLWAFGCIVYQLLAGRPPFKAGTEYLTFQKIVNLEYDFPSGFPPAARDLVERCLVLDPARRLTVEHIKNHEFFDGQQFGKGLWRTKAPRLRPYNPAPQEPTLIQLNSAAGSPNPVAPPRTSQPPAQSSAANGGSRPARIITELPPPTQLDIEWSPVLTRNNERILKLGDLMVVSTPLPNGGHGKGGEHEGHKKLSRFFGGSTTKKRQRLVMVTSSGRILLAPAGGDEKRAKQEISLLSPESSWRTQLDVKGQRVWCVDAGGVHYTFEEPKGSSSSPDNGSTAEDWIESLERAREHVFSSVESSNLNTVSMLPMLAHRKFPSGLHIPPQINGEAASVCPSLPLIPSVEKDFHLPHVPIVPFFSPRCIRLQLADTHSQGPIMPPGHHQQAAINQATIAQHHPPGQALTSELAKRRSRKPTDKTLPDGVEDCITDSEVAQRYKELRDFERRLDATMTRKRLDIVEAVGRNAKRYKTLRVWISNTVEDQAWQGSGLSVDSFDFTPSAEPSYRVKIEARLLDDDQDESVEDVAQNEDRMDEDGAPSSRRQSSAPSPQKCRFSRFFKALNVDFDRSRSRAASDQTVEWKRHSAQNATNVSDFDEFTFKRSGDENMNITVNLHRLEDPERYLLSPDLAEVVDMTEASRQEAVLAVWEYIKMMGLQEDEEKRNFRCDDLLRKIINGNDVGMIPNLNDYIQPHLRPLPPISLPYTVRVDETFHQDPQPTVYDVRVAVEETLRSKLVPFVANPAYASALKNVATLDEQLATLVSAIASSKAKHSFFTSMSQDPANFVRNWISSQKRDLEVIMGEATRGGGEDATGDDWRRGGKESVWASSNARESVSVMLAKQPTQASR</sequence>
<accession>A0A8H8WN15</accession>
<keyword evidence="3" id="KW-0723">Serine/threonine-protein kinase</keyword>
<feature type="compositionally biased region" description="Acidic residues" evidence="11">
    <location>
        <begin position="1005"/>
        <end position="1024"/>
    </location>
</feature>
<dbReference type="PROSITE" id="PS50011">
    <property type="entry name" value="PROTEIN_KINASE_DOM"/>
    <property type="match status" value="1"/>
</dbReference>
<proteinExistence type="inferred from homology"/>
<dbReference type="InterPro" id="IPR019835">
    <property type="entry name" value="SWIB_domain"/>
</dbReference>
<dbReference type="Pfam" id="PF02201">
    <property type="entry name" value="SWIB"/>
    <property type="match status" value="1"/>
</dbReference>
<feature type="region of interest" description="Disordered" evidence="11">
    <location>
        <begin position="1005"/>
        <end position="1038"/>
    </location>
</feature>
<dbReference type="InterPro" id="IPR017441">
    <property type="entry name" value="Protein_kinase_ATP_BS"/>
</dbReference>
<dbReference type="InterPro" id="IPR000719">
    <property type="entry name" value="Prot_kinase_dom"/>
</dbReference>
<dbReference type="PROSITE" id="PS00107">
    <property type="entry name" value="PROTEIN_KINASE_ATP"/>
    <property type="match status" value="1"/>
</dbReference>
<reference evidence="14" key="2">
    <citation type="submission" date="2020-03" db="EMBL/GenBank/DDBJ databases">
        <authorList>
            <person name="Fu F.-F."/>
            <person name="Chen J."/>
        </authorList>
    </citation>
    <scope>NUCLEOTIDE SEQUENCE</scope>
    <source>
        <strain evidence="14">Lc1</strain>
    </source>
</reference>
<gene>
    <name evidence="14" type="ORF">GCG54_00015683</name>
</gene>
<dbReference type="Pfam" id="PF00069">
    <property type="entry name" value="Pkinase"/>
    <property type="match status" value="1"/>
</dbReference>
<dbReference type="PROSITE" id="PS00108">
    <property type="entry name" value="PROTEIN_KINASE_ST"/>
    <property type="match status" value="1"/>
</dbReference>
<dbReference type="FunFam" id="3.30.200.20:FF:000128">
    <property type="entry name" value="Serine/threonine-protein kinase ksg1"/>
    <property type="match status" value="1"/>
</dbReference>
<dbReference type="PROSITE" id="PS51925">
    <property type="entry name" value="SWIB_MDM2"/>
    <property type="match status" value="1"/>
</dbReference>
<dbReference type="CDD" id="cd05581">
    <property type="entry name" value="STKc_PDK1"/>
    <property type="match status" value="1"/>
</dbReference>
<feature type="compositionally biased region" description="Low complexity" evidence="11">
    <location>
        <begin position="1025"/>
        <end position="1038"/>
    </location>
</feature>
<dbReference type="GO" id="GO:0035556">
    <property type="term" value="P:intracellular signal transduction"/>
    <property type="evidence" value="ECO:0007669"/>
    <property type="project" value="TreeGrafter"/>
</dbReference>
<dbReference type="Gene3D" id="1.10.510.10">
    <property type="entry name" value="Transferase(Phosphotransferase) domain 1"/>
    <property type="match status" value="1"/>
</dbReference>
<feature type="domain" description="Protein kinase" evidence="12">
    <location>
        <begin position="283"/>
        <end position="559"/>
    </location>
</feature>
<keyword evidence="6 14" id="KW-0418">Kinase</keyword>
<dbReference type="GO" id="GO:0005524">
    <property type="term" value="F:ATP binding"/>
    <property type="evidence" value="ECO:0007669"/>
    <property type="project" value="UniProtKB-UniRule"/>
</dbReference>
<feature type="binding site" evidence="10">
    <location>
        <position position="312"/>
    </location>
    <ligand>
        <name>ATP</name>
        <dbReference type="ChEBI" id="CHEBI:30616"/>
    </ligand>
</feature>
<dbReference type="Gene3D" id="1.10.245.10">
    <property type="entry name" value="SWIB/MDM2 domain"/>
    <property type="match status" value="1"/>
</dbReference>
<evidence type="ECO:0000256" key="11">
    <source>
        <dbReference type="SAM" id="MobiDB-lite"/>
    </source>
</evidence>
<dbReference type="GO" id="GO:0004674">
    <property type="term" value="F:protein serine/threonine kinase activity"/>
    <property type="evidence" value="ECO:0007669"/>
    <property type="project" value="UniProtKB-KW"/>
</dbReference>
<keyword evidence="15" id="KW-1185">Reference proteome</keyword>
<dbReference type="RefSeq" id="XP_045256095.1">
    <property type="nucleotide sequence ID" value="XM_045415458.1"/>
</dbReference>
<dbReference type="InterPro" id="IPR039046">
    <property type="entry name" value="PDPK1"/>
</dbReference>
<name>A0A8H8WN15_COLGL</name>
<evidence type="ECO:0000256" key="7">
    <source>
        <dbReference type="ARBA" id="ARBA00022840"/>
    </source>
</evidence>
<dbReference type="CDD" id="cd10568">
    <property type="entry name" value="SWIB_like"/>
    <property type="match status" value="1"/>
</dbReference>
<comment type="catalytic activity">
    <reaction evidence="8">
        <text>L-threonyl-[protein] + ATP = O-phospho-L-threonyl-[protein] + ADP + H(+)</text>
        <dbReference type="Rhea" id="RHEA:46608"/>
        <dbReference type="Rhea" id="RHEA-COMP:11060"/>
        <dbReference type="Rhea" id="RHEA-COMP:11605"/>
        <dbReference type="ChEBI" id="CHEBI:15378"/>
        <dbReference type="ChEBI" id="CHEBI:30013"/>
        <dbReference type="ChEBI" id="CHEBI:30616"/>
        <dbReference type="ChEBI" id="CHEBI:61977"/>
        <dbReference type="ChEBI" id="CHEBI:456216"/>
        <dbReference type="EC" id="2.7.11.1"/>
    </reaction>
</comment>
<dbReference type="InterPro" id="IPR011009">
    <property type="entry name" value="Kinase-like_dom_sf"/>
</dbReference>
<keyword evidence="4" id="KW-0808">Transferase</keyword>
<dbReference type="EMBL" id="WVTB01000122">
    <property type="protein sequence ID" value="KAF3796931.1"/>
    <property type="molecule type" value="Genomic_DNA"/>
</dbReference>
<evidence type="ECO:0000256" key="1">
    <source>
        <dbReference type="ARBA" id="ARBA00010006"/>
    </source>
</evidence>
<comment type="caution">
    <text evidence="14">The sequence shown here is derived from an EMBL/GenBank/DDBJ whole genome shotgun (WGS) entry which is preliminary data.</text>
</comment>
<dbReference type="SUPFAM" id="SSF56112">
    <property type="entry name" value="Protein kinase-like (PK-like)"/>
    <property type="match status" value="1"/>
</dbReference>
<dbReference type="InterPro" id="IPR008271">
    <property type="entry name" value="Ser/Thr_kinase_AS"/>
</dbReference>
<evidence type="ECO:0000256" key="8">
    <source>
        <dbReference type="ARBA" id="ARBA00047899"/>
    </source>
</evidence>
<dbReference type="SUPFAM" id="SSF47592">
    <property type="entry name" value="SWIB/MDM2 domain"/>
    <property type="match status" value="1"/>
</dbReference>
<feature type="compositionally biased region" description="Polar residues" evidence="11">
    <location>
        <begin position="50"/>
        <end position="67"/>
    </location>
</feature>
<evidence type="ECO:0000256" key="6">
    <source>
        <dbReference type="ARBA" id="ARBA00022777"/>
    </source>
</evidence>
<feature type="compositionally biased region" description="Pro residues" evidence="11">
    <location>
        <begin position="235"/>
        <end position="244"/>
    </location>
</feature>
<comment type="catalytic activity">
    <reaction evidence="9">
        <text>L-seryl-[protein] + ATP = O-phospho-L-seryl-[protein] + ADP + H(+)</text>
        <dbReference type="Rhea" id="RHEA:17989"/>
        <dbReference type="Rhea" id="RHEA-COMP:9863"/>
        <dbReference type="Rhea" id="RHEA-COMP:11604"/>
        <dbReference type="ChEBI" id="CHEBI:15378"/>
        <dbReference type="ChEBI" id="CHEBI:29999"/>
        <dbReference type="ChEBI" id="CHEBI:30616"/>
        <dbReference type="ChEBI" id="CHEBI:83421"/>
        <dbReference type="ChEBI" id="CHEBI:456216"/>
        <dbReference type="EC" id="2.7.11.1"/>
    </reaction>
</comment>
<dbReference type="PANTHER" id="PTHR24356:SF163">
    <property type="entry name" value="3-PHOSPHOINOSITIDE-DEPENDENT PROTEIN KINASE 1-RELATED"/>
    <property type="match status" value="1"/>
</dbReference>
<dbReference type="InterPro" id="IPR036885">
    <property type="entry name" value="SWIB_MDM2_dom_sf"/>
</dbReference>
<dbReference type="PANTHER" id="PTHR24356">
    <property type="entry name" value="SERINE/THREONINE-PROTEIN KINASE"/>
    <property type="match status" value="1"/>
</dbReference>
<evidence type="ECO:0000256" key="5">
    <source>
        <dbReference type="ARBA" id="ARBA00022741"/>
    </source>
</evidence>
<dbReference type="FunFam" id="1.10.510.10:FF:000163">
    <property type="entry name" value="3-phosphoinositide-dependent protein kinase 1"/>
    <property type="match status" value="1"/>
</dbReference>
<organism evidence="14 15">
    <name type="scientific">Colletotrichum gloeosporioides</name>
    <name type="common">Anthracnose fungus</name>
    <name type="synonym">Glomerella cingulata</name>
    <dbReference type="NCBI Taxonomy" id="474922"/>
    <lineage>
        <taxon>Eukaryota</taxon>
        <taxon>Fungi</taxon>
        <taxon>Dikarya</taxon>
        <taxon>Ascomycota</taxon>
        <taxon>Pezizomycotina</taxon>
        <taxon>Sordariomycetes</taxon>
        <taxon>Hypocreomycetidae</taxon>
        <taxon>Glomerellales</taxon>
        <taxon>Glomerellaceae</taxon>
        <taxon>Colletotrichum</taxon>
        <taxon>Colletotrichum gloeosporioides species complex</taxon>
    </lineage>
</organism>
<dbReference type="InterPro" id="IPR003121">
    <property type="entry name" value="SWIB_MDM2_domain"/>
</dbReference>
<dbReference type="SMART" id="SM00220">
    <property type="entry name" value="S_TKc"/>
    <property type="match status" value="1"/>
</dbReference>
<evidence type="ECO:0000256" key="9">
    <source>
        <dbReference type="ARBA" id="ARBA00048679"/>
    </source>
</evidence>
<dbReference type="InterPro" id="IPR050236">
    <property type="entry name" value="Ser_Thr_kinase_AGC"/>
</dbReference>
<evidence type="ECO:0000256" key="4">
    <source>
        <dbReference type="ARBA" id="ARBA00022679"/>
    </source>
</evidence>
<dbReference type="SMART" id="SM00151">
    <property type="entry name" value="SWIB"/>
    <property type="match status" value="1"/>
</dbReference>
<keyword evidence="7 10" id="KW-0067">ATP-binding</keyword>
<feature type="region of interest" description="Disordered" evidence="11">
    <location>
        <begin position="886"/>
        <end position="911"/>
    </location>
</feature>
<keyword evidence="5 10" id="KW-0547">Nucleotide-binding</keyword>
<dbReference type="EC" id="2.7.11.1" evidence="2"/>
<evidence type="ECO:0000256" key="10">
    <source>
        <dbReference type="PROSITE-ProRule" id="PRU10141"/>
    </source>
</evidence>
<feature type="domain" description="DM2" evidence="13">
    <location>
        <begin position="1105"/>
        <end position="1183"/>
    </location>
</feature>
<feature type="region of interest" description="Disordered" evidence="11">
    <location>
        <begin position="14"/>
        <end position="251"/>
    </location>
</feature>
<dbReference type="Gene3D" id="3.30.200.20">
    <property type="entry name" value="Phosphorylase Kinase, domain 1"/>
    <property type="match status" value="1"/>
</dbReference>
<feature type="region of interest" description="Disordered" evidence="11">
    <location>
        <begin position="591"/>
        <end position="629"/>
    </location>
</feature>
<evidence type="ECO:0000313" key="14">
    <source>
        <dbReference type="EMBL" id="KAF3796931.1"/>
    </source>
</evidence>
<evidence type="ECO:0000259" key="12">
    <source>
        <dbReference type="PROSITE" id="PS50011"/>
    </source>
</evidence>
<protein>
    <recommendedName>
        <fullName evidence="2">non-specific serine/threonine protein kinase</fullName>
        <ecNumber evidence="2">2.7.11.1</ecNumber>
    </recommendedName>
</protein>